<dbReference type="Pfam" id="PF00550">
    <property type="entry name" value="PP-binding"/>
    <property type="match status" value="1"/>
</dbReference>
<keyword evidence="2" id="KW-0596">Phosphopantetheine</keyword>
<dbReference type="PANTHER" id="PTHR45527">
    <property type="entry name" value="NONRIBOSOMAL PEPTIDE SYNTHETASE"/>
    <property type="match status" value="1"/>
</dbReference>
<dbReference type="SUPFAM" id="SSF52777">
    <property type="entry name" value="CoA-dependent acyltransferases"/>
    <property type="match status" value="2"/>
</dbReference>
<name>A0ABS7GKL2_9BACT</name>
<dbReference type="EMBL" id="JAICCF010000004">
    <property type="protein sequence ID" value="MBW8687182.1"/>
    <property type="molecule type" value="Genomic_DNA"/>
</dbReference>
<dbReference type="InterPro" id="IPR041464">
    <property type="entry name" value="TubC_N"/>
</dbReference>
<dbReference type="InterPro" id="IPR045851">
    <property type="entry name" value="AMP-bd_C_sf"/>
</dbReference>
<dbReference type="Pfam" id="PF13193">
    <property type="entry name" value="AMP-binding_C"/>
    <property type="match status" value="1"/>
</dbReference>
<dbReference type="InterPro" id="IPR010071">
    <property type="entry name" value="AA_adenyl_dom"/>
</dbReference>
<dbReference type="InterPro" id="IPR025110">
    <property type="entry name" value="AMP-bd_C"/>
</dbReference>
<proteinExistence type="predicted"/>
<dbReference type="Gene3D" id="3.40.50.980">
    <property type="match status" value="2"/>
</dbReference>
<dbReference type="InterPro" id="IPR044894">
    <property type="entry name" value="TubC_N_sf"/>
</dbReference>
<dbReference type="PANTHER" id="PTHR45527:SF1">
    <property type="entry name" value="FATTY ACID SYNTHASE"/>
    <property type="match status" value="1"/>
</dbReference>
<comment type="caution">
    <text evidence="5">The sequence shown here is derived from an EMBL/GenBank/DDBJ whole genome shotgun (WGS) entry which is preliminary data.</text>
</comment>
<dbReference type="Gene3D" id="3.30.559.10">
    <property type="entry name" value="Chloramphenicol acetyltransferase-like domain"/>
    <property type="match status" value="1"/>
</dbReference>
<evidence type="ECO:0000313" key="5">
    <source>
        <dbReference type="EMBL" id="MBW8687182.1"/>
    </source>
</evidence>
<gene>
    <name evidence="5" type="ORF">K1Y79_22785</name>
</gene>
<dbReference type="Pfam" id="PF18563">
    <property type="entry name" value="TubC_N"/>
    <property type="match status" value="1"/>
</dbReference>
<dbReference type="Gene3D" id="3.30.559.30">
    <property type="entry name" value="Nonribosomal peptide synthetase, condensation domain"/>
    <property type="match status" value="1"/>
</dbReference>
<dbReference type="Proteomes" id="UP000812961">
    <property type="component" value="Unassembled WGS sequence"/>
</dbReference>
<evidence type="ECO:0000256" key="2">
    <source>
        <dbReference type="ARBA" id="ARBA00022450"/>
    </source>
</evidence>
<dbReference type="PROSITE" id="PS00455">
    <property type="entry name" value="AMP_BINDING"/>
    <property type="match status" value="1"/>
</dbReference>
<evidence type="ECO:0000256" key="1">
    <source>
        <dbReference type="ARBA" id="ARBA00001957"/>
    </source>
</evidence>
<dbReference type="RefSeq" id="WP_220252505.1">
    <property type="nucleotide sequence ID" value="NZ_JAICCF010000004.1"/>
</dbReference>
<reference evidence="5 6" key="1">
    <citation type="submission" date="2021-08" db="EMBL/GenBank/DDBJ databases">
        <title>The genome sequence of Chitinophaga sp. B61.</title>
        <authorList>
            <person name="Zhang X."/>
        </authorList>
    </citation>
    <scope>NUCLEOTIDE SEQUENCE [LARGE SCALE GENOMIC DNA]</scope>
    <source>
        <strain evidence="5 6">B61</strain>
    </source>
</reference>
<evidence type="ECO:0000256" key="3">
    <source>
        <dbReference type="ARBA" id="ARBA00022553"/>
    </source>
</evidence>
<dbReference type="Gene3D" id="3.30.300.30">
    <property type="match status" value="1"/>
</dbReference>
<evidence type="ECO:0000259" key="4">
    <source>
        <dbReference type="PROSITE" id="PS50075"/>
    </source>
</evidence>
<dbReference type="Gene3D" id="2.30.38.10">
    <property type="entry name" value="Luciferase, Domain 3"/>
    <property type="match status" value="1"/>
</dbReference>
<keyword evidence="3" id="KW-0597">Phosphoprotein</keyword>
<feature type="domain" description="Carrier" evidence="4">
    <location>
        <begin position="1017"/>
        <end position="1092"/>
    </location>
</feature>
<dbReference type="InterPro" id="IPR006162">
    <property type="entry name" value="Ppantetheine_attach_site"/>
</dbReference>
<keyword evidence="6" id="KW-1185">Reference proteome</keyword>
<dbReference type="PROSITE" id="PS50075">
    <property type="entry name" value="CARRIER"/>
    <property type="match status" value="1"/>
</dbReference>
<dbReference type="InterPro" id="IPR001242">
    <property type="entry name" value="Condensation_dom"/>
</dbReference>
<dbReference type="InterPro" id="IPR020845">
    <property type="entry name" value="AMP-binding_CS"/>
</dbReference>
<comment type="cofactor">
    <cofactor evidence="1">
        <name>pantetheine 4'-phosphate</name>
        <dbReference type="ChEBI" id="CHEBI:47942"/>
    </cofactor>
</comment>
<sequence>MEIVYFIKSLRERGVMVKLVDGQLEVSLRDDTVDEGSLDLLRKHKQEVIAYLSAVSGNQFEEIPVIPQAPSYPVSNAQLRIWLESQSAEASLAYHIPFEMELDGSYDIVSLVAAVTYVTQRHEILRTVFRMDAQQELRQYILPEPARIAARDFGNDRAAARAYISNDLKQPFDLADGPLMRGAILKYGEGAYIFYCCMHHIICDAWSIPVLKQEIIAAYVMISEGKQPVLPPLRIQYKDYAAWHQEALRSGKLQKQQQYWLQQLSGELPVLDFPSRNTRPPVKTYNGATLRSTIDRHTTSQLRNYVAKEKGSLFMVMLATWRIILSRYTGAADVIVGSPFAAREHIDLKNQVGFYTNTLALRTVLDSSDTFDSFFQKNKESVLAAYGHQQYPFEQLVKDLQVKKDASRNPVFDVMLVVLPESEGHQAADAADSGTTSKFDLLLFVEEKTDTLQLKLEYNTDLYDAALIRQFMGHYVQLIGHLLQQPGAPISSINYLGAGEGILQDVHPAIPGTGFISWFEAQVALTPDHIAVQYEDRSLTYSEVSTKVNQLAHCLRDQYKVIRETRVGILLGRSELNVLVMFAVIKSGACYVPIDRQYTTERISYILEDAGIDIVITAQGLLQSEVAGSRQVIYADTFEGSVWPEDHPVPVNHPDDAAFVIYTSGSTGKPKGVIQTHRMLNNLMHWQREASGIDKGLKQLQYTSFSFDVSLQDCWFILGSGGTLYITPEPLKTDFAMLSDYIISNCIEILCFPFSALTNFFNELPATFISQHQVKHIISSGEQLTVNKTLEDFLLTNPGVKLHNHYGPSETHVVTSYTLEDMVTYVPVGKPVYNTTIYLLDAQLQPVPAQVTGEIYVGGENLAKGYVNLPELTAERFITNPFKPEEKLYKTGDFAYVDFSGNIIYQGRKDDQVKIRGYRIELGEIKNVLLAQEGVTQAYVDIVKRNDEQVIVAYIAASGETDMPELRRRLSTVLPEYMIPAAITVLDNIPLTSNGKIDKRALPDIADQTFVQSSYVAPETELEKRLVAIWQELLGVERVGIHDNFFELGGHSLNMIRMLNTVKSEFQTEIRLELFLMQPLISAVALHIENLQSMKKMAAEVTQQRKITV</sequence>
<dbReference type="Gene3D" id="1.10.1200.10">
    <property type="entry name" value="ACP-like"/>
    <property type="match status" value="1"/>
</dbReference>
<evidence type="ECO:0000313" key="6">
    <source>
        <dbReference type="Proteomes" id="UP000812961"/>
    </source>
</evidence>
<protein>
    <submittedName>
        <fullName evidence="5">Amino acid adenylation domain-containing protein</fullName>
    </submittedName>
</protein>
<accession>A0ABS7GKL2</accession>
<dbReference type="Pfam" id="PF00501">
    <property type="entry name" value="AMP-binding"/>
    <property type="match status" value="1"/>
</dbReference>
<dbReference type="SUPFAM" id="SSF56801">
    <property type="entry name" value="Acetyl-CoA synthetase-like"/>
    <property type="match status" value="1"/>
</dbReference>
<dbReference type="CDD" id="cd19531">
    <property type="entry name" value="LCL_NRPS-like"/>
    <property type="match status" value="1"/>
</dbReference>
<dbReference type="SUPFAM" id="SSF47336">
    <property type="entry name" value="ACP-like"/>
    <property type="match status" value="1"/>
</dbReference>
<organism evidence="5 6">
    <name type="scientific">Chitinophaga rhizophila</name>
    <dbReference type="NCBI Taxonomy" id="2866212"/>
    <lineage>
        <taxon>Bacteria</taxon>
        <taxon>Pseudomonadati</taxon>
        <taxon>Bacteroidota</taxon>
        <taxon>Chitinophagia</taxon>
        <taxon>Chitinophagales</taxon>
        <taxon>Chitinophagaceae</taxon>
        <taxon>Chitinophaga</taxon>
    </lineage>
</organism>
<dbReference type="InterPro" id="IPR023213">
    <property type="entry name" value="CAT-like_dom_sf"/>
</dbReference>
<dbReference type="NCBIfam" id="TIGR01733">
    <property type="entry name" value="AA-adenyl-dom"/>
    <property type="match status" value="1"/>
</dbReference>
<dbReference type="InterPro" id="IPR036736">
    <property type="entry name" value="ACP-like_sf"/>
</dbReference>
<dbReference type="Gene3D" id="1.10.10.1830">
    <property type="entry name" value="Non-ribosomal peptide synthase, adenylation domain"/>
    <property type="match status" value="1"/>
</dbReference>
<dbReference type="InterPro" id="IPR000873">
    <property type="entry name" value="AMP-dep_synth/lig_dom"/>
</dbReference>
<dbReference type="InterPro" id="IPR009081">
    <property type="entry name" value="PP-bd_ACP"/>
</dbReference>
<dbReference type="Pfam" id="PF00668">
    <property type="entry name" value="Condensation"/>
    <property type="match status" value="1"/>
</dbReference>
<dbReference type="PROSITE" id="PS00012">
    <property type="entry name" value="PHOSPHOPANTETHEINE"/>
    <property type="match status" value="1"/>
</dbReference>
<dbReference type="CDD" id="cd05930">
    <property type="entry name" value="A_NRPS"/>
    <property type="match status" value="1"/>
</dbReference>